<comment type="function">
    <text evidence="1 9">Functions in the early steps of protein synthesis of a small number of specific mRNAs. Acts by directing the binding of methionyl-tRNAi to 40S ribosomal subunits. In contrast to the eIF-2 complex, it binds methionyl-tRNAi to 40S subunits in a codon-dependent manner, whereas the eIF-2 complex binds methionyl-tRNAi to 40S subunits in a GTP-dependent manner.</text>
</comment>
<comment type="similarity">
    <text evidence="2 9">Belongs to the WD repeat EIF2A family.</text>
</comment>
<dbReference type="PIRSF" id="PIRSF017222">
    <property type="entry name" value="eIF2A"/>
    <property type="match status" value="1"/>
</dbReference>
<name>A0ABN7AXL6_9HEMI</name>
<feature type="region of interest" description="Disordered" evidence="10">
    <location>
        <begin position="1"/>
        <end position="30"/>
    </location>
</feature>
<keyword evidence="7 9" id="KW-0810">Translation regulation</keyword>
<evidence type="ECO:0000256" key="9">
    <source>
        <dbReference type="PIRNR" id="PIRNR017222"/>
    </source>
</evidence>
<evidence type="ECO:0000256" key="5">
    <source>
        <dbReference type="ARBA" id="ARBA00022574"/>
    </source>
</evidence>
<keyword evidence="8 9" id="KW-0648">Protein biosynthesis</keyword>
<dbReference type="EMBL" id="AP028914">
    <property type="protein sequence ID" value="BES95227.1"/>
    <property type="molecule type" value="Genomic_DNA"/>
</dbReference>
<feature type="compositionally biased region" description="Polar residues" evidence="10">
    <location>
        <begin position="458"/>
        <end position="469"/>
    </location>
</feature>
<feature type="region of interest" description="Disordered" evidence="10">
    <location>
        <begin position="457"/>
        <end position="521"/>
    </location>
</feature>
<organism evidence="12 13">
    <name type="scientific">Nesidiocoris tenuis</name>
    <dbReference type="NCBI Taxonomy" id="355587"/>
    <lineage>
        <taxon>Eukaryota</taxon>
        <taxon>Metazoa</taxon>
        <taxon>Ecdysozoa</taxon>
        <taxon>Arthropoda</taxon>
        <taxon>Hexapoda</taxon>
        <taxon>Insecta</taxon>
        <taxon>Pterygota</taxon>
        <taxon>Neoptera</taxon>
        <taxon>Paraneoptera</taxon>
        <taxon>Hemiptera</taxon>
        <taxon>Heteroptera</taxon>
        <taxon>Panheteroptera</taxon>
        <taxon>Cimicomorpha</taxon>
        <taxon>Miridae</taxon>
        <taxon>Dicyphina</taxon>
        <taxon>Nesidiocoris</taxon>
    </lineage>
</organism>
<evidence type="ECO:0000256" key="4">
    <source>
        <dbReference type="ARBA" id="ARBA00022540"/>
    </source>
</evidence>
<dbReference type="Gene3D" id="2.130.10.10">
    <property type="entry name" value="YVTN repeat-like/Quinoprotein amine dehydrogenase"/>
    <property type="match status" value="2"/>
</dbReference>
<dbReference type="InterPro" id="IPR011387">
    <property type="entry name" value="TIF2A"/>
</dbReference>
<dbReference type="InterPro" id="IPR013979">
    <property type="entry name" value="TIF_beta_prop-like"/>
</dbReference>
<evidence type="ECO:0000256" key="1">
    <source>
        <dbReference type="ARBA" id="ARBA00003993"/>
    </source>
</evidence>
<evidence type="ECO:0000256" key="10">
    <source>
        <dbReference type="SAM" id="MobiDB-lite"/>
    </source>
</evidence>
<feature type="domain" description="Translation initiation factor beta propellor-like" evidence="11">
    <location>
        <begin position="212"/>
        <end position="405"/>
    </location>
</feature>
<gene>
    <name evidence="12" type="ORF">NTJ_08037</name>
</gene>
<sequence length="564" mass="63123">MPPKAPAVPVLATRGTNGLSLSSGPPDNEPVKSFVPDTSKTCRCMRWSPTGEHLAWANGSKLTIVKSEDWSVVASLEKPRVSALEFSPKGTYLATWEVYTTSNTLNLNVYETATGKHLGAFEQRKQLEWEPFWSGDEAYFSTINKNDVLFYKSDNLKEITNKFANQRVQTYSLSPAVTQPFHALCFIPGKQGQPSHAKLFEFPKFDHPVGTKSFFQVDRVEMHWNKKGTAVLLLAFVDVDKSSYYGKSTLYFLSTKGDTSIVTLSKEGPIHSVAWSPLSTEFTVVFGVMPAKAAILNLKCEVLFDIGHGRMNSIYYNPQGNIMLLCGFGNLPGHIDVWDAPNRKSIGKMYAPDTTHLEWSPQGTHFLTATTSPRLRVSNGFKLWHHSGSLIHEQPWNAQEELWEVSWQRFRDGTFKTPAIVLKPVAGIAPTGPQVSKEAYRPPGARGRDVAFKLNAELDSQPSTKQMSKASLKNQKKRENKKAAKASNASEEKDDQASKPRNPLLDITTDDPELRKKLGNLKKTLKDIERLKEERKNGKQLEKNQLEKIEKESSVLEELKALAI</sequence>
<protein>
    <recommendedName>
        <fullName evidence="3 9">Eukaryotic translation initiation factor 2A</fullName>
        <shortName evidence="9">eIF-2A</shortName>
    </recommendedName>
</protein>
<dbReference type="SUPFAM" id="SSF69322">
    <property type="entry name" value="Tricorn protease domain 2"/>
    <property type="match status" value="1"/>
</dbReference>
<dbReference type="Proteomes" id="UP001307889">
    <property type="component" value="Chromosome 6"/>
</dbReference>
<evidence type="ECO:0000256" key="6">
    <source>
        <dbReference type="ARBA" id="ARBA00022737"/>
    </source>
</evidence>
<dbReference type="Pfam" id="PF08662">
    <property type="entry name" value="eIF2A"/>
    <property type="match status" value="1"/>
</dbReference>
<dbReference type="PANTHER" id="PTHR13227">
    <property type="entry name" value="EUKARYOTIC TRANSLATION INITIATION FACTOR 2A"/>
    <property type="match status" value="1"/>
</dbReference>
<evidence type="ECO:0000256" key="3">
    <source>
        <dbReference type="ARBA" id="ARBA00013819"/>
    </source>
</evidence>
<keyword evidence="13" id="KW-1185">Reference proteome</keyword>
<evidence type="ECO:0000256" key="2">
    <source>
        <dbReference type="ARBA" id="ARBA00009573"/>
    </source>
</evidence>
<reference evidence="12 13" key="1">
    <citation type="submission" date="2023-09" db="EMBL/GenBank/DDBJ databases">
        <title>Nesidiocoris tenuis whole genome shotgun sequence.</title>
        <authorList>
            <person name="Shibata T."/>
            <person name="Shimoda M."/>
            <person name="Kobayashi T."/>
            <person name="Uehara T."/>
        </authorList>
    </citation>
    <scope>NUCLEOTIDE SEQUENCE [LARGE SCALE GENOMIC DNA]</scope>
    <source>
        <strain evidence="12 13">Japan</strain>
    </source>
</reference>
<evidence type="ECO:0000256" key="7">
    <source>
        <dbReference type="ARBA" id="ARBA00022845"/>
    </source>
</evidence>
<proteinExistence type="inferred from homology"/>
<evidence type="ECO:0000259" key="11">
    <source>
        <dbReference type="Pfam" id="PF08662"/>
    </source>
</evidence>
<keyword evidence="4 9" id="KW-0396">Initiation factor</keyword>
<accession>A0ABN7AXL6</accession>
<feature type="compositionally biased region" description="Polar residues" evidence="10">
    <location>
        <begin position="14"/>
        <end position="25"/>
    </location>
</feature>
<evidence type="ECO:0000313" key="13">
    <source>
        <dbReference type="Proteomes" id="UP001307889"/>
    </source>
</evidence>
<dbReference type="PANTHER" id="PTHR13227:SF0">
    <property type="entry name" value="EUKARYOTIC TRANSLATION INITIATION FACTOR 2A"/>
    <property type="match status" value="1"/>
</dbReference>
<feature type="compositionally biased region" description="Basic residues" evidence="10">
    <location>
        <begin position="474"/>
        <end position="484"/>
    </location>
</feature>
<evidence type="ECO:0000313" key="12">
    <source>
        <dbReference type="EMBL" id="BES95227.1"/>
    </source>
</evidence>
<evidence type="ECO:0000256" key="8">
    <source>
        <dbReference type="ARBA" id="ARBA00022917"/>
    </source>
</evidence>
<dbReference type="InterPro" id="IPR015943">
    <property type="entry name" value="WD40/YVTN_repeat-like_dom_sf"/>
</dbReference>
<keyword evidence="6" id="KW-0677">Repeat</keyword>
<dbReference type="GO" id="GO:0003743">
    <property type="term" value="F:translation initiation factor activity"/>
    <property type="evidence" value="ECO:0007669"/>
    <property type="project" value="UniProtKB-KW"/>
</dbReference>
<keyword evidence="5" id="KW-0853">WD repeat</keyword>